<feature type="region of interest" description="Disordered" evidence="1">
    <location>
        <begin position="521"/>
        <end position="560"/>
    </location>
</feature>
<gene>
    <name evidence="3" type="ORF">RRG08_058063</name>
</gene>
<evidence type="ECO:0000313" key="4">
    <source>
        <dbReference type="Proteomes" id="UP001283361"/>
    </source>
</evidence>
<feature type="compositionally biased region" description="Polar residues" evidence="1">
    <location>
        <begin position="1270"/>
        <end position="1280"/>
    </location>
</feature>
<dbReference type="SMART" id="SM00310">
    <property type="entry name" value="PTBI"/>
    <property type="match status" value="1"/>
</dbReference>
<keyword evidence="4" id="KW-1185">Reference proteome</keyword>
<feature type="compositionally biased region" description="Low complexity" evidence="1">
    <location>
        <begin position="526"/>
        <end position="537"/>
    </location>
</feature>
<feature type="region of interest" description="Disordered" evidence="1">
    <location>
        <begin position="810"/>
        <end position="851"/>
    </location>
</feature>
<dbReference type="InterPro" id="IPR011993">
    <property type="entry name" value="PH-like_dom_sf"/>
</dbReference>
<feature type="compositionally biased region" description="Polar residues" evidence="1">
    <location>
        <begin position="1080"/>
        <end position="1090"/>
    </location>
</feature>
<feature type="compositionally biased region" description="Low complexity" evidence="1">
    <location>
        <begin position="634"/>
        <end position="645"/>
    </location>
</feature>
<feature type="compositionally biased region" description="Basic and acidic residues" evidence="1">
    <location>
        <begin position="355"/>
        <end position="371"/>
    </location>
</feature>
<feature type="compositionally biased region" description="Low complexity" evidence="1">
    <location>
        <begin position="421"/>
        <end position="441"/>
    </location>
</feature>
<protein>
    <recommendedName>
        <fullName evidence="2">IRS-type PTB domain-containing protein</fullName>
    </recommendedName>
</protein>
<accession>A0AAE1AAT3</accession>
<feature type="compositionally biased region" description="Basic and acidic residues" evidence="1">
    <location>
        <begin position="1194"/>
        <end position="1207"/>
    </location>
</feature>
<feature type="region of interest" description="Disordered" evidence="1">
    <location>
        <begin position="925"/>
        <end position="945"/>
    </location>
</feature>
<feature type="compositionally biased region" description="Low complexity" evidence="1">
    <location>
        <begin position="1341"/>
        <end position="1354"/>
    </location>
</feature>
<feature type="compositionally biased region" description="Polar residues" evidence="1">
    <location>
        <begin position="539"/>
        <end position="553"/>
    </location>
</feature>
<evidence type="ECO:0000313" key="3">
    <source>
        <dbReference type="EMBL" id="KAK3784464.1"/>
    </source>
</evidence>
<feature type="compositionally biased region" description="Polar residues" evidence="1">
    <location>
        <begin position="411"/>
        <end position="420"/>
    </location>
</feature>
<feature type="compositionally biased region" description="Polar residues" evidence="1">
    <location>
        <begin position="819"/>
        <end position="831"/>
    </location>
</feature>
<feature type="compositionally biased region" description="Polar residues" evidence="1">
    <location>
        <begin position="1313"/>
        <end position="1334"/>
    </location>
</feature>
<feature type="region of interest" description="Disordered" evidence="1">
    <location>
        <begin position="597"/>
        <end position="656"/>
    </location>
</feature>
<dbReference type="EMBL" id="JAWDGP010002242">
    <property type="protein sequence ID" value="KAK3784464.1"/>
    <property type="molecule type" value="Genomic_DNA"/>
</dbReference>
<feature type="compositionally biased region" description="Low complexity" evidence="1">
    <location>
        <begin position="1234"/>
        <end position="1244"/>
    </location>
</feature>
<feature type="region of interest" description="Disordered" evidence="1">
    <location>
        <begin position="965"/>
        <end position="1120"/>
    </location>
</feature>
<dbReference type="SMART" id="SM01244">
    <property type="entry name" value="IRS"/>
    <property type="match status" value="1"/>
</dbReference>
<dbReference type="Proteomes" id="UP001283361">
    <property type="component" value="Unassembled WGS sequence"/>
</dbReference>
<dbReference type="Pfam" id="PF02174">
    <property type="entry name" value="IRS"/>
    <property type="match status" value="1"/>
</dbReference>
<feature type="region of interest" description="Disordered" evidence="1">
    <location>
        <begin position="671"/>
        <end position="766"/>
    </location>
</feature>
<comment type="caution">
    <text evidence="3">The sequence shown here is derived from an EMBL/GenBank/DDBJ whole genome shotgun (WGS) entry which is preliminary data.</text>
</comment>
<feature type="compositionally biased region" description="Pro residues" evidence="1">
    <location>
        <begin position="1138"/>
        <end position="1150"/>
    </location>
</feature>
<feature type="domain" description="IRS-type PTB" evidence="2">
    <location>
        <begin position="126"/>
        <end position="232"/>
    </location>
</feature>
<sequence length="1402" mass="152307">MEDDDDYIYQGDVLRLSESKKRLIGSKSDSWKPKYLIARKKGDKLVLEYHKRKPKVSKRSEKTLTDTFELTPSYKVEKLRNARGRSFVCEITAPEFHIFLSADAEKDIDILVFLLQSQIRLKNDIKKDVIVVVPEDSESQQRIGAKGSKCILHASPWGLTLALENTRSLLAQWPLKSIRYYETSGRGNFNIEAGRVAPMGEGLFQFKTQPGEDDFLYDLVDSYIINTLDRVKPAQRGTAEEIEEYIREHDSLHTLTTLALCTPKIPAIKRALRINWGFSVLPSDGDRIGVGTPQSSRSRRAESSQVSSAASAALSQPSPSLSSRSGQSTQSSSLVINLERPGDLLDSRGNSLDSRASRSSEDSTVGRHATSERPPPLPSRGGGVPRRSRRRDHSIPRKVDVVGQQQHDDSQSVTSSSQGNPSSPRLSISSTLSAAASSTGSLRRHSNPSAVLHKVENSDSHIMDSLSINTNFGNSINSSSQHTEFYNLSSPNMKVRVSKSPVVSRNPNKVGRAEYLMSLSQSGVKSPTSPSLSTHSSILGDQSEQTWAQSASRPITEDDHQDARDYLDAVARASQQKYGFQPSQQGSLDRHWGKMNRQVSNSDQSSTSGTDSPSAGGGNSRKIGGYVNLPNTSPSPGAGSALSPPKEIIHSRQRSAPEAMLDVRSLGNTSFVSQSSTEDQSLVPPPLAPKHSRQHSADESGRPGFLDLDPSVQVRPKSAGGKRDGATRSGDSSLGSPGEGRSPAEEAARRQLKGFSSPEETVGGSVGSSVAEWMVSASCEDLSDHMRTVIYDHSDSEFQDQGNTYAEIDSDLATDEKNQVSSSVGSNTPNKTSEKPPLPFTGLKKFQNNTDYSRDRSKSFGYINIPNSPPSNNIAGGGNPKPQSTAPSAHLIRKMVNARSKQETLRKSLSNPNFLNLGSKEHLFTHKSSGVPGGNGRLAPVQKQKSRSFGSLFFPAIRKALSRESLGGRGRSVTPERRSSNSRSTTPEGRRSRSFSFRRRNSEGNGRGSSLRRRDSFHGPGEMTIKGIRMTARSRSFRRARGAKSVEVLTNSDNNLDRDEHAVTTTTTTSDSSGVGTGSKASTSESNQRKISSPPISSRLSSNATVAASMSSPMSESEAPGSAVSTLVYTTLSFAHLPPVPHPDIPPPVPARRKSEPETHPPELPARESKTSSNHNSSNYMNLRSNSKKTSHNKSKEVFTPPEHDSAGNEDSEGFTSRKPRVSDIVAKIEDTTNNNNNNPVVNNSQEGRKNMVNSQVYNNDSVTLRGASSKFNHGSQRGSAQDHHKPPVRPSSRTKSGGYLKSEMNSPREPSETNSINRSNQLGQVRSRGSQKNTRSDVFPHSSSHKPLQSQSSTEGADSQPRSAGTPSNKVITPFQPIPFKRQTNGISSVKPPSRSSFSSS</sequence>
<feature type="compositionally biased region" description="Polar residues" evidence="1">
    <location>
        <begin position="597"/>
        <end position="613"/>
    </location>
</feature>
<feature type="compositionally biased region" description="Basic and acidic residues" evidence="1">
    <location>
        <begin position="1153"/>
        <end position="1170"/>
    </location>
</feature>
<feature type="compositionally biased region" description="Polar residues" evidence="1">
    <location>
        <begin position="671"/>
        <end position="680"/>
    </location>
</feature>
<feature type="compositionally biased region" description="Low complexity" evidence="1">
    <location>
        <begin position="1091"/>
        <end position="1120"/>
    </location>
</feature>
<feature type="compositionally biased region" description="Basic and acidic residues" evidence="1">
    <location>
        <begin position="393"/>
        <end position="410"/>
    </location>
</feature>
<evidence type="ECO:0000259" key="2">
    <source>
        <dbReference type="PROSITE" id="PS51064"/>
    </source>
</evidence>
<feature type="compositionally biased region" description="Low complexity" evidence="1">
    <location>
        <begin position="303"/>
        <end position="334"/>
    </location>
</feature>
<dbReference type="PROSITE" id="PS51064">
    <property type="entry name" value="IRS_PTB"/>
    <property type="match status" value="1"/>
</dbReference>
<feature type="region of interest" description="Disordered" evidence="1">
    <location>
        <begin position="1138"/>
        <end position="1250"/>
    </location>
</feature>
<reference evidence="3" key="1">
    <citation type="journal article" date="2023" name="G3 (Bethesda)">
        <title>A reference genome for the long-term kleptoplast-retaining sea slug Elysia crispata morphotype clarki.</title>
        <authorList>
            <person name="Eastman K.E."/>
            <person name="Pendleton A.L."/>
            <person name="Shaikh M.A."/>
            <person name="Suttiyut T."/>
            <person name="Ogas R."/>
            <person name="Tomko P."/>
            <person name="Gavelis G."/>
            <person name="Widhalm J.R."/>
            <person name="Wisecaver J.H."/>
        </authorList>
    </citation>
    <scope>NUCLEOTIDE SEQUENCE</scope>
    <source>
        <strain evidence="3">ECLA1</strain>
    </source>
</reference>
<evidence type="ECO:0000256" key="1">
    <source>
        <dbReference type="SAM" id="MobiDB-lite"/>
    </source>
</evidence>
<dbReference type="Gene3D" id="2.30.29.30">
    <property type="entry name" value="Pleckstrin-homology domain (PH domain)/Phosphotyrosine-binding domain (PTB)"/>
    <property type="match status" value="1"/>
</dbReference>
<dbReference type="InterPro" id="IPR002404">
    <property type="entry name" value="IRS_PTB"/>
</dbReference>
<feature type="compositionally biased region" description="Low complexity" evidence="1">
    <location>
        <begin position="1063"/>
        <end position="1074"/>
    </location>
</feature>
<organism evidence="3 4">
    <name type="scientific">Elysia crispata</name>
    <name type="common">lettuce slug</name>
    <dbReference type="NCBI Taxonomy" id="231223"/>
    <lineage>
        <taxon>Eukaryota</taxon>
        <taxon>Metazoa</taxon>
        <taxon>Spiralia</taxon>
        <taxon>Lophotrochozoa</taxon>
        <taxon>Mollusca</taxon>
        <taxon>Gastropoda</taxon>
        <taxon>Heterobranchia</taxon>
        <taxon>Euthyneura</taxon>
        <taxon>Panpulmonata</taxon>
        <taxon>Sacoglossa</taxon>
        <taxon>Placobranchoidea</taxon>
        <taxon>Plakobranchidae</taxon>
        <taxon>Elysia</taxon>
    </lineage>
</organism>
<feature type="region of interest" description="Disordered" evidence="1">
    <location>
        <begin position="1264"/>
        <end position="1402"/>
    </location>
</feature>
<feature type="compositionally biased region" description="Polar residues" evidence="1">
    <location>
        <begin position="1355"/>
        <end position="1372"/>
    </location>
</feature>
<proteinExistence type="predicted"/>
<feature type="compositionally biased region" description="Polar residues" evidence="1">
    <location>
        <begin position="1171"/>
        <end position="1184"/>
    </location>
</feature>
<feature type="compositionally biased region" description="Low complexity" evidence="1">
    <location>
        <begin position="1389"/>
        <end position="1402"/>
    </location>
</feature>
<feature type="region of interest" description="Disordered" evidence="1">
    <location>
        <begin position="285"/>
        <end position="450"/>
    </location>
</feature>
<dbReference type="SUPFAM" id="SSF50729">
    <property type="entry name" value="PH domain-like"/>
    <property type="match status" value="1"/>
</dbReference>
<name>A0AAE1AAT3_9GAST</name>